<dbReference type="InterPro" id="IPR035979">
    <property type="entry name" value="RBD_domain_sf"/>
</dbReference>
<dbReference type="InterPro" id="IPR052645">
    <property type="entry name" value="Pumilio_domain_protein"/>
</dbReference>
<dbReference type="OMA" id="NEEHEEM"/>
<feature type="compositionally biased region" description="Low complexity" evidence="4">
    <location>
        <begin position="165"/>
        <end position="174"/>
    </location>
</feature>
<keyword evidence="2" id="KW-0694">RNA-binding</keyword>
<dbReference type="InterPro" id="IPR011989">
    <property type="entry name" value="ARM-like"/>
</dbReference>
<dbReference type="InterPro" id="IPR012677">
    <property type="entry name" value="Nucleotide-bd_a/b_plait_sf"/>
</dbReference>
<feature type="region of interest" description="Disordered" evidence="4">
    <location>
        <begin position="1"/>
        <end position="33"/>
    </location>
</feature>
<gene>
    <name evidence="7" type="ORF">BCR43DRAFT_523006</name>
</gene>
<dbReference type="InterPro" id="IPR000504">
    <property type="entry name" value="RRM_dom"/>
</dbReference>
<feature type="compositionally biased region" description="Low complexity" evidence="4">
    <location>
        <begin position="278"/>
        <end position="301"/>
    </location>
</feature>
<dbReference type="Proteomes" id="UP000242180">
    <property type="component" value="Unassembled WGS sequence"/>
</dbReference>
<dbReference type="InParanoid" id="A0A1X2HIP9"/>
<feature type="domain" description="RRM" evidence="5">
    <location>
        <begin position="476"/>
        <end position="551"/>
    </location>
</feature>
<dbReference type="Gene3D" id="3.30.70.330">
    <property type="match status" value="2"/>
</dbReference>
<dbReference type="SMART" id="SM00360">
    <property type="entry name" value="RRM"/>
    <property type="match status" value="2"/>
</dbReference>
<feature type="compositionally biased region" description="Basic and acidic residues" evidence="4">
    <location>
        <begin position="195"/>
        <end position="205"/>
    </location>
</feature>
<evidence type="ECO:0000256" key="3">
    <source>
        <dbReference type="PROSITE-ProRule" id="PRU00317"/>
    </source>
</evidence>
<dbReference type="Pfam" id="PF00076">
    <property type="entry name" value="RRM_1"/>
    <property type="match status" value="2"/>
</dbReference>
<feature type="compositionally biased region" description="Basic and acidic residues" evidence="4">
    <location>
        <begin position="1077"/>
        <end position="1089"/>
    </location>
</feature>
<dbReference type="PANTHER" id="PTHR47093:SF1">
    <property type="entry name" value="PROTEIN JSN1-RELATED"/>
    <property type="match status" value="1"/>
</dbReference>
<dbReference type="PROSITE" id="PS50102">
    <property type="entry name" value="RRM"/>
    <property type="match status" value="2"/>
</dbReference>
<feature type="region of interest" description="Disordered" evidence="4">
    <location>
        <begin position="1024"/>
        <end position="1089"/>
    </location>
</feature>
<dbReference type="PANTHER" id="PTHR47093">
    <property type="entry name" value="PROTEIN JSN1-RELATED"/>
    <property type="match status" value="1"/>
</dbReference>
<dbReference type="SUPFAM" id="SSF54928">
    <property type="entry name" value="RNA-binding domain, RBD"/>
    <property type="match status" value="2"/>
</dbReference>
<evidence type="ECO:0000256" key="2">
    <source>
        <dbReference type="PROSITE-ProRule" id="PRU00176"/>
    </source>
</evidence>
<feature type="repeat" description="Pumilio" evidence="3">
    <location>
        <begin position="867"/>
        <end position="903"/>
    </location>
</feature>
<reference evidence="7 8" key="1">
    <citation type="submission" date="2016-07" db="EMBL/GenBank/DDBJ databases">
        <title>Pervasive Adenine N6-methylation of Active Genes in Fungi.</title>
        <authorList>
            <consortium name="DOE Joint Genome Institute"/>
            <person name="Mondo S.J."/>
            <person name="Dannebaum R.O."/>
            <person name="Kuo R.C."/>
            <person name="Labutti K."/>
            <person name="Haridas S."/>
            <person name="Kuo A."/>
            <person name="Salamov A."/>
            <person name="Ahrendt S.R."/>
            <person name="Lipzen A."/>
            <person name="Sullivan W."/>
            <person name="Andreopoulos W.B."/>
            <person name="Clum A."/>
            <person name="Lindquist E."/>
            <person name="Daum C."/>
            <person name="Ramamoorthy G.K."/>
            <person name="Gryganskyi A."/>
            <person name="Culley D."/>
            <person name="Magnuson J.K."/>
            <person name="James T.Y."/>
            <person name="O'Malley M.A."/>
            <person name="Stajich J.E."/>
            <person name="Spatafora J.W."/>
            <person name="Visel A."/>
            <person name="Grigoriev I.V."/>
        </authorList>
    </citation>
    <scope>NUCLEOTIDE SEQUENCE [LARGE SCALE GENOMIC DNA]</scope>
    <source>
        <strain evidence="7 8">NRRL 2496</strain>
    </source>
</reference>
<evidence type="ECO:0000256" key="4">
    <source>
        <dbReference type="SAM" id="MobiDB-lite"/>
    </source>
</evidence>
<feature type="compositionally biased region" description="Polar residues" evidence="4">
    <location>
        <begin position="87"/>
        <end position="108"/>
    </location>
</feature>
<comment type="caution">
    <text evidence="7">The sequence shown here is derived from an EMBL/GenBank/DDBJ whole genome shotgun (WGS) entry which is preliminary data.</text>
</comment>
<feature type="repeat" description="Pumilio" evidence="3">
    <location>
        <begin position="757"/>
        <end position="795"/>
    </location>
</feature>
<evidence type="ECO:0000259" key="6">
    <source>
        <dbReference type="PROSITE" id="PS50303"/>
    </source>
</evidence>
<dbReference type="CDD" id="cd00590">
    <property type="entry name" value="RRM_SF"/>
    <property type="match status" value="2"/>
</dbReference>
<proteinExistence type="predicted"/>
<organism evidence="7 8">
    <name type="scientific">Syncephalastrum racemosum</name>
    <name type="common">Filamentous fungus</name>
    <dbReference type="NCBI Taxonomy" id="13706"/>
    <lineage>
        <taxon>Eukaryota</taxon>
        <taxon>Fungi</taxon>
        <taxon>Fungi incertae sedis</taxon>
        <taxon>Mucoromycota</taxon>
        <taxon>Mucoromycotina</taxon>
        <taxon>Mucoromycetes</taxon>
        <taxon>Mucorales</taxon>
        <taxon>Syncephalastraceae</taxon>
        <taxon>Syncephalastrum</taxon>
    </lineage>
</organism>
<dbReference type="GO" id="GO:0000288">
    <property type="term" value="P:nuclear-transcribed mRNA catabolic process, deadenylation-dependent decay"/>
    <property type="evidence" value="ECO:0007669"/>
    <property type="project" value="TreeGrafter"/>
</dbReference>
<dbReference type="InterPro" id="IPR001313">
    <property type="entry name" value="Pumilio_RNA-bd_rpt"/>
</dbReference>
<evidence type="ECO:0008006" key="9">
    <source>
        <dbReference type="Google" id="ProtNLM"/>
    </source>
</evidence>
<dbReference type="PROSITE" id="PS50303">
    <property type="entry name" value="PUM_HD"/>
    <property type="match status" value="1"/>
</dbReference>
<dbReference type="Gene3D" id="1.25.10.10">
    <property type="entry name" value="Leucine-rich Repeat Variant"/>
    <property type="match status" value="1"/>
</dbReference>
<name>A0A1X2HIP9_SYNRA</name>
<feature type="region of interest" description="Disordered" evidence="4">
    <location>
        <begin position="116"/>
        <end position="135"/>
    </location>
</feature>
<feature type="region of interest" description="Disordered" evidence="4">
    <location>
        <begin position="251"/>
        <end position="313"/>
    </location>
</feature>
<evidence type="ECO:0000256" key="1">
    <source>
        <dbReference type="ARBA" id="ARBA00022737"/>
    </source>
</evidence>
<evidence type="ECO:0000259" key="5">
    <source>
        <dbReference type="PROSITE" id="PS50102"/>
    </source>
</evidence>
<feature type="domain" description="RRM" evidence="5">
    <location>
        <begin position="380"/>
        <end position="455"/>
    </location>
</feature>
<evidence type="ECO:0000313" key="8">
    <source>
        <dbReference type="Proteomes" id="UP000242180"/>
    </source>
</evidence>
<feature type="region of interest" description="Disordered" evidence="4">
    <location>
        <begin position="83"/>
        <end position="110"/>
    </location>
</feature>
<sequence length="1089" mass="118550">MDFAWVSDVSNTRKHPTQAKATMPSSSTTSPPPVTVTAPDNAPNYSGGSSVAFSAVDQPTLRRPRADTMPTPTFPYGSDLYGALTVPPTNNDNNSATRHRSGSVTLPSDRSELHLGSSLYSPFEPTGSAADDSASSTVASTLASLGLDDDQQQNTRPINHHRHASSASSTSANALPGLASGPYPLLHHHHQQQHHHNDTSGESLHRSRAYTVAGRGPLLERPDFARTAVPFNPFSPQTRSSVMQRPRAVSLGMADDGPSLDPPPSSLAFGRFDGLHGQRLQQPSSLSRLSGTSSSASSSSSEAHRTLRGSRSSGNLVDLTSDIFGHRGFGRMGSQTHLTNLPEMTATEDFYGHVMDPSTSTPSASGLESPSSAAAQIPSRALWLGNINPSLSVPDLMQLFGDYGHVESARILSDKECAFVNFTTVESAVAAKNDLETRFNSTLAGTPVRVGFGKADVSVAMALTNEAGPNAQGPTRALWVGNIPANMNPAILRTIFQPFGLIDSVRVLSHKNCGFVNFEHQEDAVRARKTLQNKEILGPGTGAVRIGFAKVPSNNEEHEEMTGGNASNNVPQQSVSPDAYQATQWATAMMMSNMISGNGNAQGEQPSLFAAIQTERKFIMEQLGYKTDQDVFNERPPSSYCSLIPAVPELGPDRKLEPLRLREMRKRLDNGQMTLPEIEAIASECADEIVELCSDYIGNTVVQRIFENCSDETKQGLLERIAPHLASIGVHKNGTWAAQKIIDYATTPSQIELIRSSIAPYVPLLLLDQFGNYVVQCCLQMGAEENQFIFDTIVEKCWEIGQGRFGARAIRAILENSIVTPEQQIYAAAAIVQNAVLLTTNANGMLLLIWYLDTANLPGRYRVLVPRLLPYLSKLCTHKQGSMTVLKVIQQEEEPDARNLLVNAIFSDTNLLDEILRDQVHGVNLIQKILNISDLEKRPQLSQRVKESLTQRLNVQHVQSYKKLFEQLGDDSEITQANKDDGLQSPPSLLADKMNQQEWMQNPQTVAMMANMYAAAMTAAATSMNNQPQQGSPQSGSSKSAVDLSQFDQILKQMVQKPKESDTSNECRPSEQELQDDAPKDKEKEEEAS</sequence>
<keyword evidence="8" id="KW-1185">Reference proteome</keyword>
<dbReference type="AlphaFoldDB" id="A0A1X2HIP9"/>
<protein>
    <recommendedName>
        <fullName evidence="9">Armadillo-type protein</fullName>
    </recommendedName>
</protein>
<feature type="domain" description="PUM-HD" evidence="6">
    <location>
        <begin position="619"/>
        <end position="972"/>
    </location>
</feature>
<evidence type="ECO:0000313" key="7">
    <source>
        <dbReference type="EMBL" id="ORY98974.1"/>
    </source>
</evidence>
<dbReference type="InterPro" id="IPR033133">
    <property type="entry name" value="PUM-HD"/>
</dbReference>
<dbReference type="PROSITE" id="PS50302">
    <property type="entry name" value="PUM"/>
    <property type="match status" value="4"/>
</dbReference>
<dbReference type="OrthoDB" id="2017782at2759"/>
<feature type="repeat" description="Pumilio" evidence="3">
    <location>
        <begin position="720"/>
        <end position="755"/>
    </location>
</feature>
<feature type="compositionally biased region" description="Low complexity" evidence="4">
    <location>
        <begin position="1024"/>
        <end position="1038"/>
    </location>
</feature>
<keyword evidence="1" id="KW-0677">Repeat</keyword>
<dbReference type="GO" id="GO:0003723">
    <property type="term" value="F:RNA binding"/>
    <property type="evidence" value="ECO:0007669"/>
    <property type="project" value="UniProtKB-UniRule"/>
</dbReference>
<dbReference type="Pfam" id="PF00806">
    <property type="entry name" value="PUF"/>
    <property type="match status" value="3"/>
</dbReference>
<dbReference type="STRING" id="13706.A0A1X2HIP9"/>
<accession>A0A1X2HIP9</accession>
<dbReference type="SUPFAM" id="SSF48371">
    <property type="entry name" value="ARM repeat"/>
    <property type="match status" value="1"/>
</dbReference>
<dbReference type="InterPro" id="IPR016024">
    <property type="entry name" value="ARM-type_fold"/>
</dbReference>
<feature type="region of interest" description="Disordered" evidence="4">
    <location>
        <begin position="150"/>
        <end position="205"/>
    </location>
</feature>
<dbReference type="EMBL" id="MCGN01000003">
    <property type="protein sequence ID" value="ORY98974.1"/>
    <property type="molecule type" value="Genomic_DNA"/>
</dbReference>
<dbReference type="SMART" id="SM00025">
    <property type="entry name" value="Pumilio"/>
    <property type="match status" value="6"/>
</dbReference>
<feature type="repeat" description="Pumilio" evidence="3">
    <location>
        <begin position="684"/>
        <end position="719"/>
    </location>
</feature>